<dbReference type="AlphaFoldDB" id="A0A9N8VAV2"/>
<evidence type="ECO:0000313" key="2">
    <source>
        <dbReference type="EMBL" id="CAG8449185.1"/>
    </source>
</evidence>
<gene>
    <name evidence="2" type="ORF">ALEPTO_LOCUS892</name>
</gene>
<feature type="coiled-coil region" evidence="1">
    <location>
        <begin position="135"/>
        <end position="197"/>
    </location>
</feature>
<keyword evidence="1" id="KW-0175">Coiled coil</keyword>
<accession>A0A9N8VAV2</accession>
<dbReference type="OrthoDB" id="10543964at2759"/>
<evidence type="ECO:0000256" key="1">
    <source>
        <dbReference type="SAM" id="Coils"/>
    </source>
</evidence>
<comment type="caution">
    <text evidence="2">The sequence shown here is derived from an EMBL/GenBank/DDBJ whole genome shotgun (WGS) entry which is preliminary data.</text>
</comment>
<protein>
    <submittedName>
        <fullName evidence="2">6178_t:CDS:1</fullName>
    </submittedName>
</protein>
<evidence type="ECO:0000313" key="3">
    <source>
        <dbReference type="Proteomes" id="UP000789508"/>
    </source>
</evidence>
<dbReference type="Proteomes" id="UP000789508">
    <property type="component" value="Unassembled WGS sequence"/>
</dbReference>
<organism evidence="2 3">
    <name type="scientific">Ambispora leptoticha</name>
    <dbReference type="NCBI Taxonomy" id="144679"/>
    <lineage>
        <taxon>Eukaryota</taxon>
        <taxon>Fungi</taxon>
        <taxon>Fungi incertae sedis</taxon>
        <taxon>Mucoromycota</taxon>
        <taxon>Glomeromycotina</taxon>
        <taxon>Glomeromycetes</taxon>
        <taxon>Archaeosporales</taxon>
        <taxon>Ambisporaceae</taxon>
        <taxon>Ambispora</taxon>
    </lineage>
</organism>
<name>A0A9N8VAV2_9GLOM</name>
<reference evidence="2" key="1">
    <citation type="submission" date="2021-06" db="EMBL/GenBank/DDBJ databases">
        <authorList>
            <person name="Kallberg Y."/>
            <person name="Tangrot J."/>
            <person name="Rosling A."/>
        </authorList>
    </citation>
    <scope>NUCLEOTIDE SEQUENCE</scope>
    <source>
        <strain evidence="2">FL130A</strain>
    </source>
</reference>
<sequence length="352" mass="41618">MSQESKEKDEPWNCLTYYGYAYPSLTEFRASEYVSSATFDEPNHYKNLQEEIETFKIARRNRPTKEETEEYLKAQLDTLRHNLQEDESELIHLDWQAALETPRQRRIIANQKKQRQQHIAWLQIQIKVREQRIAPQNIRSDLDKLKKENQELTENLFVLQEKSRFDSREIQRLKQRITHLEEENNILRGQLEEIQIKDATLKEKIQLRQNKLARLKSIMESKLETDGQKAFLDILLDSQEQLVRLEDAPPSMRSLSERQLERAKQRLNENLNDGEISNLCQVQAELISKVQTNLCDSLEATLENMDIDGDKTFKTLNNIYNLLKLPETGKHTITKKLVQEFYQFLAARKDTC</sequence>
<proteinExistence type="predicted"/>
<dbReference type="EMBL" id="CAJVPS010000079">
    <property type="protein sequence ID" value="CAG8449185.1"/>
    <property type="molecule type" value="Genomic_DNA"/>
</dbReference>
<keyword evidence="3" id="KW-1185">Reference proteome</keyword>